<sequence length="267" mass="27670">MHPSPFTPPSPGATTMILFGAGKLIAVPTTDAAGNAIAVPTPVAVAVLQDVSVDIDYETKTLHGEKQFAVAVARGKAKIGWKAKTGDFDAGVLGSLLLGSQPAASRKSAVIDFASAVPASSPYTVTIAPPDSGAYVADLGVLDVLTGKPLTRVATSPATGQYSLSAGVYTFAAADTGKGILISYEYSKASDAASKLFGITNNLMGYTPTFSALFYNEYMGKKLVMKLNACVMGKQGLPFKNDDFTMTDFDAEAFADASGSVGYICQY</sequence>
<evidence type="ECO:0000313" key="1">
    <source>
        <dbReference type="EMBL" id="MDI9234315.1"/>
    </source>
</evidence>
<name>A0ABT6X896_9BURK</name>
<gene>
    <name evidence="1" type="ORF">QLQ16_10750</name>
</gene>
<reference evidence="1" key="1">
    <citation type="submission" date="2023-05" db="EMBL/GenBank/DDBJ databases">
        <title>Limnohabitans sp. strain HM2-2 Genome sequencing and assembly.</title>
        <authorList>
            <person name="Jung Y."/>
        </authorList>
    </citation>
    <scope>NUCLEOTIDE SEQUENCE</scope>
    <source>
        <strain evidence="1">HM2-2</strain>
    </source>
</reference>
<comment type="caution">
    <text evidence="1">The sequence shown here is derived from an EMBL/GenBank/DDBJ whole genome shotgun (WGS) entry which is preliminary data.</text>
</comment>
<dbReference type="RefSeq" id="WP_283224689.1">
    <property type="nucleotide sequence ID" value="NZ_JASGBH010000007.1"/>
</dbReference>
<evidence type="ECO:0000313" key="2">
    <source>
        <dbReference type="Proteomes" id="UP001431902"/>
    </source>
</evidence>
<proteinExistence type="predicted"/>
<accession>A0ABT6X896</accession>
<dbReference type="Proteomes" id="UP001431902">
    <property type="component" value="Unassembled WGS sequence"/>
</dbReference>
<protein>
    <submittedName>
        <fullName evidence="1">Uncharacterized protein</fullName>
    </submittedName>
</protein>
<keyword evidence="2" id="KW-1185">Reference proteome</keyword>
<organism evidence="1 2">
    <name type="scientific">Limnohabitans lacus</name>
    <dbReference type="NCBI Taxonomy" id="3045173"/>
    <lineage>
        <taxon>Bacteria</taxon>
        <taxon>Pseudomonadati</taxon>
        <taxon>Pseudomonadota</taxon>
        <taxon>Betaproteobacteria</taxon>
        <taxon>Burkholderiales</taxon>
        <taxon>Comamonadaceae</taxon>
        <taxon>Limnohabitans</taxon>
    </lineage>
</organism>
<dbReference type="EMBL" id="JASGBH010000007">
    <property type="protein sequence ID" value="MDI9234315.1"/>
    <property type="molecule type" value="Genomic_DNA"/>
</dbReference>